<accession>A0A1F6NIE9</accession>
<dbReference type="Proteomes" id="UP000176300">
    <property type="component" value="Unassembled WGS sequence"/>
</dbReference>
<dbReference type="PANTHER" id="PTHR45947">
    <property type="entry name" value="SULFOQUINOVOSYL TRANSFERASE SQD2"/>
    <property type="match status" value="1"/>
</dbReference>
<dbReference type="SUPFAM" id="SSF53756">
    <property type="entry name" value="UDP-Glycosyltransferase/glycogen phosphorylase"/>
    <property type="match status" value="1"/>
</dbReference>
<organism evidence="3 4">
    <name type="scientific">Candidatus Magasanikbacteria bacterium RIFOXYB1_FULL_40_15</name>
    <dbReference type="NCBI Taxonomy" id="1798697"/>
    <lineage>
        <taxon>Bacteria</taxon>
        <taxon>Candidatus Magasanikiibacteriota</taxon>
    </lineage>
</organism>
<dbReference type="GO" id="GO:0016757">
    <property type="term" value="F:glycosyltransferase activity"/>
    <property type="evidence" value="ECO:0007669"/>
    <property type="project" value="InterPro"/>
</dbReference>
<comment type="caution">
    <text evidence="3">The sequence shown here is derived from an EMBL/GenBank/DDBJ whole genome shotgun (WGS) entry which is preliminary data.</text>
</comment>
<proteinExistence type="predicted"/>
<dbReference type="PANTHER" id="PTHR45947:SF3">
    <property type="entry name" value="SULFOQUINOVOSYL TRANSFERASE SQD2"/>
    <property type="match status" value="1"/>
</dbReference>
<dbReference type="Gene3D" id="3.40.50.2000">
    <property type="entry name" value="Glycogen Phosphorylase B"/>
    <property type="match status" value="2"/>
</dbReference>
<dbReference type="STRING" id="1798697.A2373_00275"/>
<evidence type="ECO:0000259" key="2">
    <source>
        <dbReference type="Pfam" id="PF13439"/>
    </source>
</evidence>
<evidence type="ECO:0000259" key="1">
    <source>
        <dbReference type="Pfam" id="PF00534"/>
    </source>
</evidence>
<sequence>MKILIAADIFPPQSGGPATYVVALANELAKKGDTVKIVSLNPESDAGAVSGGVVAVKNKNKLLRYLEYLYLLWKNAKDAEIIYAMGPVNAGFPALIVAKLAGKKLATKIVGDYAWEQGVQRFGVKDSIDDFQVKNNYSFWVKLLKWIEKKVAQNSSRVIVPSLYLKGIVVGWGLSVHCVSVVYNEVEYVPVNPIEHKDEKWVVSVGRLISWKGMDTLIEIMPDLLKKIHNLKLKIVGDGPVIEDLRKKVKDLNLENSVELTGNLSKEKASVYMASADVFVLNSGYEGYSHVLIEAHNQGAPVLASRAGGNAEVVAGDALFEYNNKEEIKEKILANINTPKREPMKHGFLRHNMIDETRQILQSLCKLDK</sequence>
<dbReference type="Pfam" id="PF00534">
    <property type="entry name" value="Glycos_transf_1"/>
    <property type="match status" value="1"/>
</dbReference>
<dbReference type="CDD" id="cd03801">
    <property type="entry name" value="GT4_PimA-like"/>
    <property type="match status" value="1"/>
</dbReference>
<evidence type="ECO:0000313" key="4">
    <source>
        <dbReference type="Proteomes" id="UP000176300"/>
    </source>
</evidence>
<protein>
    <recommendedName>
        <fullName evidence="5">Glycosyl transferase family 1 domain-containing protein</fullName>
    </recommendedName>
</protein>
<reference evidence="3 4" key="1">
    <citation type="journal article" date="2016" name="Nat. Commun.">
        <title>Thousands of microbial genomes shed light on interconnected biogeochemical processes in an aquifer system.</title>
        <authorList>
            <person name="Anantharaman K."/>
            <person name="Brown C.T."/>
            <person name="Hug L.A."/>
            <person name="Sharon I."/>
            <person name="Castelle C.J."/>
            <person name="Probst A.J."/>
            <person name="Thomas B.C."/>
            <person name="Singh A."/>
            <person name="Wilkins M.J."/>
            <person name="Karaoz U."/>
            <person name="Brodie E.L."/>
            <person name="Williams K.H."/>
            <person name="Hubbard S.S."/>
            <person name="Banfield J.F."/>
        </authorList>
    </citation>
    <scope>NUCLEOTIDE SEQUENCE [LARGE SCALE GENOMIC DNA]</scope>
</reference>
<name>A0A1F6NIE9_9BACT</name>
<dbReference type="AlphaFoldDB" id="A0A1F6NIE9"/>
<dbReference type="InterPro" id="IPR028098">
    <property type="entry name" value="Glyco_trans_4-like_N"/>
</dbReference>
<feature type="domain" description="Glycosyl transferase family 1" evidence="1">
    <location>
        <begin position="196"/>
        <end position="339"/>
    </location>
</feature>
<dbReference type="EMBL" id="MFQS01000010">
    <property type="protein sequence ID" value="OGH83826.1"/>
    <property type="molecule type" value="Genomic_DNA"/>
</dbReference>
<evidence type="ECO:0008006" key="5">
    <source>
        <dbReference type="Google" id="ProtNLM"/>
    </source>
</evidence>
<feature type="domain" description="Glycosyltransferase subfamily 4-like N-terminal" evidence="2">
    <location>
        <begin position="15"/>
        <end position="184"/>
    </location>
</feature>
<dbReference type="Pfam" id="PF13439">
    <property type="entry name" value="Glyco_transf_4"/>
    <property type="match status" value="1"/>
</dbReference>
<gene>
    <name evidence="3" type="ORF">A2373_00275</name>
</gene>
<dbReference type="InterPro" id="IPR001296">
    <property type="entry name" value="Glyco_trans_1"/>
</dbReference>
<evidence type="ECO:0000313" key="3">
    <source>
        <dbReference type="EMBL" id="OGH83826.1"/>
    </source>
</evidence>
<dbReference type="InterPro" id="IPR050194">
    <property type="entry name" value="Glycosyltransferase_grp1"/>
</dbReference>